<dbReference type="EMBL" id="JAIZAY010000004">
    <property type="protein sequence ID" value="KAJ8043156.1"/>
    <property type="molecule type" value="Genomic_DNA"/>
</dbReference>
<evidence type="ECO:0000259" key="2">
    <source>
        <dbReference type="PROSITE" id="PS50041"/>
    </source>
</evidence>
<dbReference type="Gene3D" id="3.10.100.10">
    <property type="entry name" value="Mannose-Binding Protein A, subunit A"/>
    <property type="match status" value="1"/>
</dbReference>
<feature type="domain" description="C-type lectin" evidence="2">
    <location>
        <begin position="68"/>
        <end position="127"/>
    </location>
</feature>
<dbReference type="Pfam" id="PF00059">
    <property type="entry name" value="Lectin_C"/>
    <property type="match status" value="1"/>
</dbReference>
<dbReference type="InterPro" id="IPR016187">
    <property type="entry name" value="CTDL_fold"/>
</dbReference>
<dbReference type="InterPro" id="IPR016186">
    <property type="entry name" value="C-type_lectin-like/link_sf"/>
</dbReference>
<dbReference type="OrthoDB" id="441660at2759"/>
<dbReference type="SUPFAM" id="SSF56436">
    <property type="entry name" value="C-type lectin-like"/>
    <property type="match status" value="1"/>
</dbReference>
<dbReference type="InterPro" id="IPR022041">
    <property type="entry name" value="Methyltransf_FA"/>
</dbReference>
<dbReference type="PROSITE" id="PS00615">
    <property type="entry name" value="C_TYPE_LECTIN_1"/>
    <property type="match status" value="1"/>
</dbReference>
<protein>
    <submittedName>
        <fullName evidence="3">Lectin</fullName>
    </submittedName>
</protein>
<sequence length="137" mass="16382">MICDPKVENTKPSNLLKNLFQDYFVNFHEGNIQVGDMENRKLILEFKDPLPMRVRYVAFKSVTRSSSWNFYNNEFAWNTAEDWTYDNYRFAEPNNIHNEENCLETNFVKAGVWNDHFCKEPKAFVCENDDLQHSYSY</sequence>
<dbReference type="InterPro" id="IPR001304">
    <property type="entry name" value="C-type_lectin-like"/>
</dbReference>
<evidence type="ECO:0000313" key="4">
    <source>
        <dbReference type="Proteomes" id="UP001152320"/>
    </source>
</evidence>
<name>A0A9Q1HFG9_HOLLE</name>
<dbReference type="Proteomes" id="UP001152320">
    <property type="component" value="Chromosome 4"/>
</dbReference>
<dbReference type="InterPro" id="IPR018378">
    <property type="entry name" value="C-type_lectin_CS"/>
</dbReference>
<dbReference type="PROSITE" id="PS50041">
    <property type="entry name" value="C_TYPE_LECTIN_2"/>
    <property type="match status" value="1"/>
</dbReference>
<proteinExistence type="predicted"/>
<keyword evidence="4" id="KW-1185">Reference proteome</keyword>
<dbReference type="AlphaFoldDB" id="A0A9Q1HFG9"/>
<organism evidence="3 4">
    <name type="scientific">Holothuria leucospilota</name>
    <name type="common">Black long sea cucumber</name>
    <name type="synonym">Mertensiothuria leucospilota</name>
    <dbReference type="NCBI Taxonomy" id="206669"/>
    <lineage>
        <taxon>Eukaryota</taxon>
        <taxon>Metazoa</taxon>
        <taxon>Echinodermata</taxon>
        <taxon>Eleutherozoa</taxon>
        <taxon>Echinozoa</taxon>
        <taxon>Holothuroidea</taxon>
        <taxon>Aspidochirotacea</taxon>
        <taxon>Aspidochirotida</taxon>
        <taxon>Holothuriidae</taxon>
        <taxon>Holothuria</taxon>
    </lineage>
</organism>
<dbReference type="Pfam" id="PF12248">
    <property type="entry name" value="Methyltransf_FA"/>
    <property type="match status" value="1"/>
</dbReference>
<evidence type="ECO:0000313" key="3">
    <source>
        <dbReference type="EMBL" id="KAJ8043156.1"/>
    </source>
</evidence>
<comment type="caution">
    <text evidence="3">The sequence shown here is derived from an EMBL/GenBank/DDBJ whole genome shotgun (WGS) entry which is preliminary data.</text>
</comment>
<keyword evidence="1" id="KW-1015">Disulfide bond</keyword>
<reference evidence="3" key="1">
    <citation type="submission" date="2021-10" db="EMBL/GenBank/DDBJ databases">
        <title>Tropical sea cucumber genome reveals ecological adaptation and Cuvierian tubules defense mechanism.</title>
        <authorList>
            <person name="Chen T."/>
        </authorList>
    </citation>
    <scope>NUCLEOTIDE SEQUENCE</scope>
    <source>
        <strain evidence="3">Nanhai2018</strain>
        <tissue evidence="3">Muscle</tissue>
    </source>
</reference>
<accession>A0A9Q1HFG9</accession>
<gene>
    <name evidence="3" type="ORF">HOLleu_10125</name>
</gene>
<evidence type="ECO:0000256" key="1">
    <source>
        <dbReference type="ARBA" id="ARBA00023157"/>
    </source>
</evidence>